<gene>
    <name evidence="2" type="ORF">UR63_C0013G0007</name>
</gene>
<name>A0A0G0BDC4_9BACT</name>
<accession>A0A0G0BDC4</accession>
<feature type="region of interest" description="Disordered" evidence="1">
    <location>
        <begin position="1"/>
        <end position="20"/>
    </location>
</feature>
<dbReference type="SUPFAM" id="SSF56112">
    <property type="entry name" value="Protein kinase-like (PK-like)"/>
    <property type="match status" value="1"/>
</dbReference>
<dbReference type="InterPro" id="IPR011009">
    <property type="entry name" value="Kinase-like_dom_sf"/>
</dbReference>
<comment type="caution">
    <text evidence="2">The sequence shown here is derived from an EMBL/GenBank/DDBJ whole genome shotgun (WGS) entry which is preliminary data.</text>
</comment>
<reference evidence="2 3" key="1">
    <citation type="journal article" date="2015" name="Nature">
        <title>rRNA introns, odd ribosomes, and small enigmatic genomes across a large radiation of phyla.</title>
        <authorList>
            <person name="Brown C.T."/>
            <person name="Hug L.A."/>
            <person name="Thomas B.C."/>
            <person name="Sharon I."/>
            <person name="Castelle C.J."/>
            <person name="Singh A."/>
            <person name="Wilkins M.J."/>
            <person name="Williams K.H."/>
            <person name="Banfield J.F."/>
        </authorList>
    </citation>
    <scope>NUCLEOTIDE SEQUENCE [LARGE SCALE GENOMIC DNA]</scope>
</reference>
<evidence type="ECO:0000313" key="3">
    <source>
        <dbReference type="Proteomes" id="UP000034127"/>
    </source>
</evidence>
<dbReference type="Proteomes" id="UP000034127">
    <property type="component" value="Unassembled WGS sequence"/>
</dbReference>
<evidence type="ECO:0000313" key="2">
    <source>
        <dbReference type="EMBL" id="KKP67473.1"/>
    </source>
</evidence>
<organism evidence="2 3">
    <name type="scientific">Candidatus Roizmanbacteria bacterium GW2011_GWC2_35_12</name>
    <dbReference type="NCBI Taxonomy" id="1618485"/>
    <lineage>
        <taxon>Bacteria</taxon>
        <taxon>Candidatus Roizmaniibacteriota</taxon>
    </lineage>
</organism>
<protein>
    <submittedName>
        <fullName evidence="2">Uncharacterized protein</fullName>
    </submittedName>
</protein>
<evidence type="ECO:0000256" key="1">
    <source>
        <dbReference type="SAM" id="MobiDB-lite"/>
    </source>
</evidence>
<proteinExistence type="predicted"/>
<dbReference type="AlphaFoldDB" id="A0A0G0BDC4"/>
<dbReference type="EMBL" id="LBPX01000013">
    <property type="protein sequence ID" value="KKP67473.1"/>
    <property type="molecule type" value="Genomic_DNA"/>
</dbReference>
<sequence>MDDKKHIQSVAPSSRPKKYPQNKALLNKNNLEKALQIKGLKIELKESLKGGFISQVYSAVLDGTHVVVKHTSGSIPFDPTEMYLDKKSHDVDCQVLRNLQGNYKIRVPKLLYDFPDITTSVMENLYYQGFELMQNQIFDKNFSIEAAKSVGTMIGNLTIESRTWKKFPAVQTAVMSIYERGLELRQSYPNSQKEYLALEKKYIENNKFWSWPDCHPKNIFVNKKGEVVFIDFGYSQWGDQRFVLPSHLAHIVIYCLTGYINSGPAKEYIEKCVSAYKMVEPIDESIFCQYLAMEVFHRANGKWIDGVDHNEQKLALLKFGFTVFDDKINKINNLLKLINE</sequence>